<evidence type="ECO:0000313" key="1">
    <source>
        <dbReference type="EMBL" id="ATZ58371.1"/>
    </source>
</evidence>
<gene>
    <name evidence="1" type="ORF">BCIN_16g01750</name>
</gene>
<organism evidence="1 2">
    <name type="scientific">Botryotinia fuckeliana (strain B05.10)</name>
    <name type="common">Noble rot fungus</name>
    <name type="synonym">Botrytis cinerea</name>
    <dbReference type="NCBI Taxonomy" id="332648"/>
    <lineage>
        <taxon>Eukaryota</taxon>
        <taxon>Fungi</taxon>
        <taxon>Dikarya</taxon>
        <taxon>Ascomycota</taxon>
        <taxon>Pezizomycotina</taxon>
        <taxon>Leotiomycetes</taxon>
        <taxon>Helotiales</taxon>
        <taxon>Sclerotiniaceae</taxon>
        <taxon>Botrytis</taxon>
    </lineage>
</organism>
<reference evidence="1 2" key="1">
    <citation type="journal article" date="2011" name="PLoS Genet.">
        <title>Genomic analysis of the necrotrophic fungal pathogens Sclerotinia sclerotiorum and Botrytis cinerea.</title>
        <authorList>
            <person name="Amselem J."/>
            <person name="Cuomo C.A."/>
            <person name="van Kan J.A."/>
            <person name="Viaud M."/>
            <person name="Benito E.P."/>
            <person name="Couloux A."/>
            <person name="Coutinho P.M."/>
            <person name="de Vries R.P."/>
            <person name="Dyer P.S."/>
            <person name="Fillinger S."/>
            <person name="Fournier E."/>
            <person name="Gout L."/>
            <person name="Hahn M."/>
            <person name="Kohn L."/>
            <person name="Lapalu N."/>
            <person name="Plummer K.M."/>
            <person name="Pradier J.M."/>
            <person name="Quevillon E."/>
            <person name="Sharon A."/>
            <person name="Simon A."/>
            <person name="ten Have A."/>
            <person name="Tudzynski B."/>
            <person name="Tudzynski P."/>
            <person name="Wincker P."/>
            <person name="Andrew M."/>
            <person name="Anthouard V."/>
            <person name="Beever R.E."/>
            <person name="Beffa R."/>
            <person name="Benoit I."/>
            <person name="Bouzid O."/>
            <person name="Brault B."/>
            <person name="Chen Z."/>
            <person name="Choquer M."/>
            <person name="Collemare J."/>
            <person name="Cotton P."/>
            <person name="Danchin E.G."/>
            <person name="Da Silva C."/>
            <person name="Gautier A."/>
            <person name="Giraud C."/>
            <person name="Giraud T."/>
            <person name="Gonzalez C."/>
            <person name="Grossetete S."/>
            <person name="Guldener U."/>
            <person name="Henrissat B."/>
            <person name="Howlett B.J."/>
            <person name="Kodira C."/>
            <person name="Kretschmer M."/>
            <person name="Lappartient A."/>
            <person name="Leroch M."/>
            <person name="Levis C."/>
            <person name="Mauceli E."/>
            <person name="Neuveglise C."/>
            <person name="Oeser B."/>
            <person name="Pearson M."/>
            <person name="Poulain J."/>
            <person name="Poussereau N."/>
            <person name="Quesneville H."/>
            <person name="Rascle C."/>
            <person name="Schumacher J."/>
            <person name="Segurens B."/>
            <person name="Sexton A."/>
            <person name="Silva E."/>
            <person name="Sirven C."/>
            <person name="Soanes D.M."/>
            <person name="Talbot N.J."/>
            <person name="Templeton M."/>
            <person name="Yandava C."/>
            <person name="Yarden O."/>
            <person name="Zeng Q."/>
            <person name="Rollins J.A."/>
            <person name="Lebrun M.H."/>
            <person name="Dickman M."/>
        </authorList>
    </citation>
    <scope>NUCLEOTIDE SEQUENCE [LARGE SCALE GENOMIC DNA]</scope>
    <source>
        <strain evidence="1 2">B05.10</strain>
    </source>
</reference>
<dbReference type="AlphaFoldDB" id="A0A384K6I1"/>
<accession>A0A384K6I1</accession>
<protein>
    <submittedName>
        <fullName evidence="1">Uncharacterized protein</fullName>
    </submittedName>
</protein>
<dbReference type="EMBL" id="CP009820">
    <property type="protein sequence ID" value="ATZ58371.1"/>
    <property type="molecule type" value="Genomic_DNA"/>
</dbReference>
<dbReference type="OrthoDB" id="408631at2759"/>
<dbReference type="VEuPathDB" id="FungiDB:Bcin16g01750"/>
<dbReference type="Proteomes" id="UP000001798">
    <property type="component" value="Chromosome 16"/>
</dbReference>
<dbReference type="GeneID" id="5426965"/>
<sequence length="38" mass="4409">MHSPEYLLGLANINAELEEVYSNNCICYLCFVTKRNRS</sequence>
<reference evidence="1 2" key="3">
    <citation type="journal article" date="2017" name="Mol. Plant Pathol.">
        <title>A gapless genome sequence of the fungus Botrytis cinerea.</title>
        <authorList>
            <person name="Van Kan J.A."/>
            <person name="Stassen J.H."/>
            <person name="Mosbach A."/>
            <person name="Van Der Lee T.A."/>
            <person name="Faino L."/>
            <person name="Farmer A.D."/>
            <person name="Papasotiriou D.G."/>
            <person name="Zhou S."/>
            <person name="Seidl M.F."/>
            <person name="Cottam E."/>
            <person name="Edel D."/>
            <person name="Hahn M."/>
            <person name="Schwartz D.C."/>
            <person name="Dietrich R.A."/>
            <person name="Widdison S."/>
            <person name="Scalliet G."/>
        </authorList>
    </citation>
    <scope>NUCLEOTIDE SEQUENCE [LARGE SCALE GENOMIC DNA]</scope>
    <source>
        <strain evidence="1 2">B05.10</strain>
    </source>
</reference>
<name>A0A384K6I1_BOTFB</name>
<dbReference type="RefSeq" id="XP_024553741.1">
    <property type="nucleotide sequence ID" value="XM_024697924.1"/>
</dbReference>
<evidence type="ECO:0000313" key="2">
    <source>
        <dbReference type="Proteomes" id="UP000001798"/>
    </source>
</evidence>
<keyword evidence="2" id="KW-1185">Reference proteome</keyword>
<reference evidence="1 2" key="2">
    <citation type="journal article" date="2012" name="Eukaryot. Cell">
        <title>Genome update of Botrytis cinerea strains B05.10 and T4.</title>
        <authorList>
            <person name="Staats M."/>
            <person name="van Kan J.A."/>
        </authorList>
    </citation>
    <scope>NUCLEOTIDE SEQUENCE [LARGE SCALE GENOMIC DNA]</scope>
    <source>
        <strain evidence="1 2">B05.10</strain>
    </source>
</reference>
<proteinExistence type="predicted"/>